<comment type="similarity">
    <text evidence="7">Belongs to the transglycosylase MltG family.</text>
</comment>
<comment type="caution">
    <text evidence="8">The sequence shown here is derived from an EMBL/GenBank/DDBJ whole genome shotgun (WGS) entry which is preliminary data.</text>
</comment>
<keyword evidence="4 7" id="KW-0472">Membrane</keyword>
<name>A0ABS7RMC8_9ACTN</name>
<dbReference type="Proteomes" id="UP000754710">
    <property type="component" value="Unassembled WGS sequence"/>
</dbReference>
<keyword evidence="6 7" id="KW-0961">Cell wall biogenesis/degradation</keyword>
<protein>
    <recommendedName>
        <fullName evidence="7">Endolytic murein transglycosylase</fullName>
        <ecNumber evidence="7">4.2.2.29</ecNumber>
    </recommendedName>
    <alternativeName>
        <fullName evidence="7">Peptidoglycan lytic transglycosylase</fullName>
    </alternativeName>
    <alternativeName>
        <fullName evidence="7">Peptidoglycan polymerization terminase</fullName>
    </alternativeName>
</protein>
<evidence type="ECO:0000256" key="2">
    <source>
        <dbReference type="ARBA" id="ARBA00022692"/>
    </source>
</evidence>
<evidence type="ECO:0000256" key="4">
    <source>
        <dbReference type="ARBA" id="ARBA00023136"/>
    </source>
</evidence>
<evidence type="ECO:0000256" key="5">
    <source>
        <dbReference type="ARBA" id="ARBA00023239"/>
    </source>
</evidence>
<dbReference type="PANTHER" id="PTHR30518">
    <property type="entry name" value="ENDOLYTIC MUREIN TRANSGLYCOSYLASE"/>
    <property type="match status" value="1"/>
</dbReference>
<dbReference type="HAMAP" id="MF_02065">
    <property type="entry name" value="MltG"/>
    <property type="match status" value="1"/>
</dbReference>
<proteinExistence type="inferred from homology"/>
<dbReference type="CDD" id="cd08010">
    <property type="entry name" value="MltG_like"/>
    <property type="match status" value="1"/>
</dbReference>
<keyword evidence="2 7" id="KW-0812">Transmembrane</keyword>
<reference evidence="8 9" key="1">
    <citation type="submission" date="2021-08" db="EMBL/GenBank/DDBJ databases">
        <title>Nocardioides bacterium WL0053 sp. nov., isolated from the sediment.</title>
        <authorList>
            <person name="Wang L."/>
            <person name="Zhang D."/>
            <person name="Zhang A."/>
        </authorList>
    </citation>
    <scope>NUCLEOTIDE SEQUENCE [LARGE SCALE GENOMIC DNA]</scope>
    <source>
        <strain evidence="8 9">WL0053</strain>
    </source>
</reference>
<dbReference type="RefSeq" id="WP_221025884.1">
    <property type="nucleotide sequence ID" value="NZ_JAIEZQ010000002.1"/>
</dbReference>
<dbReference type="PANTHER" id="PTHR30518:SF2">
    <property type="entry name" value="ENDOLYTIC MUREIN TRANSGLYCOSYLASE"/>
    <property type="match status" value="1"/>
</dbReference>
<dbReference type="EMBL" id="JAIEZQ010000002">
    <property type="protein sequence ID" value="MBY9076215.1"/>
    <property type="molecule type" value="Genomic_DNA"/>
</dbReference>
<comment type="subcellular location">
    <subcellularLocation>
        <location evidence="7">Cell membrane</location>
        <topology evidence="7">Single-pass membrane protein</topology>
    </subcellularLocation>
</comment>
<dbReference type="Pfam" id="PF02618">
    <property type="entry name" value="YceG"/>
    <property type="match status" value="1"/>
</dbReference>
<keyword evidence="5 7" id="KW-0456">Lyase</keyword>
<evidence type="ECO:0000313" key="8">
    <source>
        <dbReference type="EMBL" id="MBY9076215.1"/>
    </source>
</evidence>
<dbReference type="InterPro" id="IPR003770">
    <property type="entry name" value="MLTG-like"/>
</dbReference>
<evidence type="ECO:0000256" key="1">
    <source>
        <dbReference type="ARBA" id="ARBA00022475"/>
    </source>
</evidence>
<organism evidence="8 9">
    <name type="scientific">Nocardioides jiangsuensis</name>
    <dbReference type="NCBI Taxonomy" id="2866161"/>
    <lineage>
        <taxon>Bacteria</taxon>
        <taxon>Bacillati</taxon>
        <taxon>Actinomycetota</taxon>
        <taxon>Actinomycetes</taxon>
        <taxon>Propionibacteriales</taxon>
        <taxon>Nocardioidaceae</taxon>
        <taxon>Nocardioides</taxon>
    </lineage>
</organism>
<evidence type="ECO:0000256" key="7">
    <source>
        <dbReference type="HAMAP-Rule" id="MF_02065"/>
    </source>
</evidence>
<dbReference type="Gene3D" id="3.30.1490.480">
    <property type="entry name" value="Endolytic murein transglycosylase"/>
    <property type="match status" value="1"/>
</dbReference>
<evidence type="ECO:0000313" key="9">
    <source>
        <dbReference type="Proteomes" id="UP000754710"/>
    </source>
</evidence>
<gene>
    <name evidence="7 8" type="primary">mltG</name>
    <name evidence="8" type="ORF">K1X13_15385</name>
</gene>
<feature type="site" description="Important for catalytic activity" evidence="7">
    <location>
        <position position="249"/>
    </location>
</feature>
<evidence type="ECO:0000256" key="3">
    <source>
        <dbReference type="ARBA" id="ARBA00022989"/>
    </source>
</evidence>
<keyword evidence="3 7" id="KW-1133">Transmembrane helix</keyword>
<accession>A0ABS7RMC8</accession>
<keyword evidence="1 7" id="KW-1003">Cell membrane</keyword>
<sequence>MSDLGLDLDHPREHRKKHRSRNGLGCLAVLVALAVLAGGAFFLYDRGVAALQDRFSPPEDYSGSGTGSVVIEVAEGDAASDIAGTLVAEDVVKSAEAFVDEASANPESVGIQVGFYEMKKQMSSEAALDRLLDPANMVQSAVTVPEGYTVEQVLSTLAKDTDFSKKEFEAVLRRPAAIGLPAYAGGNAEGYLFPATYMLPPNATPKSILTMMVDRWQQAAEDADLEAAAQRLGYTPAELMVVASLVEAESNRDDDRGKVARVIYNRLETDATNGLLQIDAAVNYAHDRDLGVALTTEDLEIDSPYNTYKNAGLPPTPIEAPGDAAIEAAANPTDGPWVYYVTVNLRTGETKFTDSYDEFLQFKEEYKQYCATQSDNC</sequence>
<evidence type="ECO:0000256" key="6">
    <source>
        <dbReference type="ARBA" id="ARBA00023316"/>
    </source>
</evidence>
<comment type="catalytic activity">
    <reaction evidence="7">
        <text>a peptidoglycan chain = a peptidoglycan chain with N-acetyl-1,6-anhydromuramyl-[peptide] at the reducing end + a peptidoglycan chain with N-acetylglucosamine at the non-reducing end.</text>
        <dbReference type="EC" id="4.2.2.29"/>
    </reaction>
</comment>
<comment type="function">
    <text evidence="7">Functions as a peptidoglycan terminase that cleaves nascent peptidoglycan strands endolytically to terminate their elongation.</text>
</comment>
<feature type="transmembrane region" description="Helical" evidence="7">
    <location>
        <begin position="24"/>
        <end position="44"/>
    </location>
</feature>
<keyword evidence="9" id="KW-1185">Reference proteome</keyword>
<dbReference type="EC" id="4.2.2.29" evidence="7"/>
<dbReference type="NCBIfam" id="TIGR00247">
    <property type="entry name" value="endolytic transglycosylase MltG"/>
    <property type="match status" value="1"/>
</dbReference>